<dbReference type="AlphaFoldDB" id="A0A919ERQ0"/>
<dbReference type="EMBL" id="BNBE01000002">
    <property type="protein sequence ID" value="GHG13772.1"/>
    <property type="molecule type" value="Genomic_DNA"/>
</dbReference>
<evidence type="ECO:0000256" key="1">
    <source>
        <dbReference type="ARBA" id="ARBA00022598"/>
    </source>
</evidence>
<evidence type="ECO:0000256" key="3">
    <source>
        <dbReference type="ARBA" id="ARBA00022840"/>
    </source>
</evidence>
<dbReference type="GO" id="GO:0005524">
    <property type="term" value="F:ATP binding"/>
    <property type="evidence" value="ECO:0007669"/>
    <property type="project" value="UniProtKB-KW"/>
</dbReference>
<keyword evidence="5" id="KW-1185">Reference proteome</keyword>
<dbReference type="Proteomes" id="UP000632849">
    <property type="component" value="Unassembled WGS sequence"/>
</dbReference>
<sequence length="409" mass="43703">MALAAPLPAAAPPALRSGTAAIIAPAGPGDRYLPVLARHGWASVAVTMPAATSPGDGYLRHITHRGSLRRTAAQLQQLGVQAVTAGSAAGTELADRLADRLHLPGNTPDTADIRRDIAFTSAALLDAGITAPRSIRTSRLSDALTWAAFTQISDLVVQHPDPSHPHPAYLCRTADDIRRAWARLQTTADQPLVLREGLAGTQYRIHTLTGPGPDGTPDHTITAIWSEIRTADQLVCRSDLLSRHGLLARALALYTMKALTALGVRYGSAHATVTFIPDRGPALLSLRTDPYDDFASDVLRRAIDYDPIRDTVLLLATGRRHKTLQPPRTHVTKVALLPRHDGLLDEALLRTIATLPTVAATTELTATTPVHAGRIAGWLLLVADDSRAINQDHQVIRAAENLGLYGSPA</sequence>
<dbReference type="PANTHER" id="PTHR43585:SF2">
    <property type="entry name" value="ATP-GRASP ENZYME FSQD"/>
    <property type="match status" value="1"/>
</dbReference>
<keyword evidence="1" id="KW-0436">Ligase</keyword>
<gene>
    <name evidence="4" type="ORF">GCM10017667_54740</name>
</gene>
<proteinExistence type="predicted"/>
<dbReference type="GO" id="GO:0016874">
    <property type="term" value="F:ligase activity"/>
    <property type="evidence" value="ECO:0007669"/>
    <property type="project" value="UniProtKB-KW"/>
</dbReference>
<dbReference type="PANTHER" id="PTHR43585">
    <property type="entry name" value="FUMIPYRROLE BIOSYNTHESIS PROTEIN C"/>
    <property type="match status" value="1"/>
</dbReference>
<evidence type="ECO:0000256" key="2">
    <source>
        <dbReference type="ARBA" id="ARBA00022741"/>
    </source>
</evidence>
<comment type="caution">
    <text evidence="4">The sequence shown here is derived from an EMBL/GenBank/DDBJ whole genome shotgun (WGS) entry which is preliminary data.</text>
</comment>
<name>A0A919ERQ0_STRFL</name>
<evidence type="ECO:0000313" key="5">
    <source>
        <dbReference type="Proteomes" id="UP000632849"/>
    </source>
</evidence>
<dbReference type="InterPro" id="IPR052032">
    <property type="entry name" value="ATP-dep_AA_Ligase"/>
</dbReference>
<protein>
    <submittedName>
        <fullName evidence="4">Uncharacterized protein</fullName>
    </submittedName>
</protein>
<dbReference type="RefSeq" id="WP_190043347.1">
    <property type="nucleotide sequence ID" value="NZ_BNBE01000002.1"/>
</dbReference>
<accession>A0A919ERQ0</accession>
<organism evidence="4 5">
    <name type="scientific">Streptomyces filamentosus</name>
    <name type="common">Streptomyces roseosporus</name>
    <dbReference type="NCBI Taxonomy" id="67294"/>
    <lineage>
        <taxon>Bacteria</taxon>
        <taxon>Bacillati</taxon>
        <taxon>Actinomycetota</taxon>
        <taxon>Actinomycetes</taxon>
        <taxon>Kitasatosporales</taxon>
        <taxon>Streptomycetaceae</taxon>
        <taxon>Streptomyces</taxon>
    </lineage>
</organism>
<dbReference type="Gene3D" id="3.30.470.20">
    <property type="entry name" value="ATP-grasp fold, B domain"/>
    <property type="match status" value="1"/>
</dbReference>
<keyword evidence="3" id="KW-0067">ATP-binding</keyword>
<reference evidence="4" key="2">
    <citation type="submission" date="2020-09" db="EMBL/GenBank/DDBJ databases">
        <authorList>
            <person name="Sun Q."/>
            <person name="Ohkuma M."/>
        </authorList>
    </citation>
    <scope>NUCLEOTIDE SEQUENCE</scope>
    <source>
        <strain evidence="4">JCM 4122</strain>
    </source>
</reference>
<evidence type="ECO:0000313" key="4">
    <source>
        <dbReference type="EMBL" id="GHG13772.1"/>
    </source>
</evidence>
<reference evidence="4" key="1">
    <citation type="journal article" date="2014" name="Int. J. Syst. Evol. Microbiol.">
        <title>Complete genome sequence of Corynebacterium casei LMG S-19264T (=DSM 44701T), isolated from a smear-ripened cheese.</title>
        <authorList>
            <consortium name="US DOE Joint Genome Institute (JGI-PGF)"/>
            <person name="Walter F."/>
            <person name="Albersmeier A."/>
            <person name="Kalinowski J."/>
            <person name="Ruckert C."/>
        </authorList>
    </citation>
    <scope>NUCLEOTIDE SEQUENCE</scope>
    <source>
        <strain evidence="4">JCM 4122</strain>
    </source>
</reference>
<keyword evidence="2" id="KW-0547">Nucleotide-binding</keyword>